<reference evidence="4" key="1">
    <citation type="journal article" date="2023" name="Commun. Biol.">
        <title>Genome analysis of Parmales, the sister group of diatoms, reveals the evolutionary specialization of diatoms from phago-mixotrophs to photoautotrophs.</title>
        <authorList>
            <person name="Ban H."/>
            <person name="Sato S."/>
            <person name="Yoshikawa S."/>
            <person name="Yamada K."/>
            <person name="Nakamura Y."/>
            <person name="Ichinomiya M."/>
            <person name="Sato N."/>
            <person name="Blanc-Mathieu R."/>
            <person name="Endo H."/>
            <person name="Kuwata A."/>
            <person name="Ogata H."/>
        </authorList>
    </citation>
    <scope>NUCLEOTIDE SEQUENCE [LARGE SCALE GENOMIC DNA]</scope>
    <source>
        <strain evidence="4">NIES 3700</strain>
    </source>
</reference>
<comment type="caution">
    <text evidence="3">The sequence shown here is derived from an EMBL/GenBank/DDBJ whole genome shotgun (WGS) entry which is preliminary data.</text>
</comment>
<dbReference type="GO" id="GO:0006396">
    <property type="term" value="P:RNA processing"/>
    <property type="evidence" value="ECO:0007669"/>
    <property type="project" value="TreeGrafter"/>
</dbReference>
<name>A0A9W7DTU7_9STRA</name>
<dbReference type="GO" id="GO:0003723">
    <property type="term" value="F:RNA binding"/>
    <property type="evidence" value="ECO:0007669"/>
    <property type="project" value="TreeGrafter"/>
</dbReference>
<keyword evidence="2" id="KW-0040">ANK repeat</keyword>
<dbReference type="Proteomes" id="UP001165122">
    <property type="component" value="Unassembled WGS sequence"/>
</dbReference>
<protein>
    <submittedName>
        <fullName evidence="3">Uncharacterized protein</fullName>
    </submittedName>
</protein>
<proteinExistence type="predicted"/>
<evidence type="ECO:0000313" key="3">
    <source>
        <dbReference type="EMBL" id="GMH54035.1"/>
    </source>
</evidence>
<dbReference type="AlphaFoldDB" id="A0A9W7DTU7"/>
<evidence type="ECO:0000313" key="4">
    <source>
        <dbReference type="Proteomes" id="UP001165122"/>
    </source>
</evidence>
<dbReference type="Pfam" id="PF12796">
    <property type="entry name" value="Ank_2"/>
    <property type="match status" value="1"/>
</dbReference>
<dbReference type="PANTHER" id="PTHR24141:SF1">
    <property type="entry name" value="2-5A-DEPENDENT RIBONUCLEASE"/>
    <property type="match status" value="1"/>
</dbReference>
<sequence>MGRVQFVEMLLNVKGVEVNKTIKEQYFALGTACGQGHVEVAKLLLASDEIEVNKALKDGTTALHYTLGHKTKELLESGRSRFKVVELLLAAPGIDVNKRTTKHNSTPLVVGCTAGHVASVKVLLPKKGVMLIWRVVDLVVLSSLLAREDTPKS</sequence>
<evidence type="ECO:0000256" key="2">
    <source>
        <dbReference type="ARBA" id="ARBA00023043"/>
    </source>
</evidence>
<keyword evidence="1" id="KW-0677">Repeat</keyword>
<accession>A0A9W7DTU7</accession>
<evidence type="ECO:0000256" key="1">
    <source>
        <dbReference type="ARBA" id="ARBA00022737"/>
    </source>
</evidence>
<dbReference type="Gene3D" id="1.25.40.20">
    <property type="entry name" value="Ankyrin repeat-containing domain"/>
    <property type="match status" value="2"/>
</dbReference>
<dbReference type="GO" id="GO:0004540">
    <property type="term" value="F:RNA nuclease activity"/>
    <property type="evidence" value="ECO:0007669"/>
    <property type="project" value="TreeGrafter"/>
</dbReference>
<gene>
    <name evidence="3" type="ORF">TrLO_g12790</name>
</gene>
<dbReference type="EMBL" id="BRXW01000431">
    <property type="protein sequence ID" value="GMH54035.1"/>
    <property type="molecule type" value="Genomic_DNA"/>
</dbReference>
<dbReference type="InterPro" id="IPR036770">
    <property type="entry name" value="Ankyrin_rpt-contain_sf"/>
</dbReference>
<dbReference type="OrthoDB" id="76098at2759"/>
<dbReference type="SUPFAM" id="SSF48403">
    <property type="entry name" value="Ankyrin repeat"/>
    <property type="match status" value="1"/>
</dbReference>
<dbReference type="InterPro" id="IPR002110">
    <property type="entry name" value="Ankyrin_rpt"/>
</dbReference>
<dbReference type="PANTHER" id="PTHR24141">
    <property type="entry name" value="2-5A-DEPENDENT RIBONUCLEASE"/>
    <property type="match status" value="1"/>
</dbReference>
<keyword evidence="4" id="KW-1185">Reference proteome</keyword>
<organism evidence="3 4">
    <name type="scientific">Triparma laevis f. longispina</name>
    <dbReference type="NCBI Taxonomy" id="1714387"/>
    <lineage>
        <taxon>Eukaryota</taxon>
        <taxon>Sar</taxon>
        <taxon>Stramenopiles</taxon>
        <taxon>Ochrophyta</taxon>
        <taxon>Bolidophyceae</taxon>
        <taxon>Parmales</taxon>
        <taxon>Triparmaceae</taxon>
        <taxon>Triparma</taxon>
    </lineage>
</organism>